<comment type="caution">
    <text evidence="17">The sequence shown here is derived from an EMBL/GenBank/DDBJ whole genome shotgun (WGS) entry which is preliminary data.</text>
</comment>
<dbReference type="InterPro" id="IPR006086">
    <property type="entry name" value="XPG-I_dom"/>
</dbReference>
<proteinExistence type="inferred from homology"/>
<feature type="compositionally biased region" description="Low complexity" evidence="14">
    <location>
        <begin position="775"/>
        <end position="786"/>
    </location>
</feature>
<keyword evidence="18" id="KW-1185">Reference proteome</keyword>
<name>A0AAD5K7Z8_9FUNG</name>
<feature type="domain" description="XPG N-terminal" evidence="16">
    <location>
        <begin position="1"/>
        <end position="98"/>
    </location>
</feature>
<keyword evidence="6" id="KW-0255">Endonuclease</keyword>
<dbReference type="InterPro" id="IPR006084">
    <property type="entry name" value="XPG/Rad2"/>
</dbReference>
<feature type="compositionally biased region" description="Polar residues" evidence="14">
    <location>
        <begin position="668"/>
        <end position="708"/>
    </location>
</feature>
<dbReference type="Pfam" id="PF00752">
    <property type="entry name" value="XPG_N"/>
    <property type="match status" value="1"/>
</dbReference>
<accession>A0AAD5K7Z8</accession>
<evidence type="ECO:0000256" key="6">
    <source>
        <dbReference type="ARBA" id="ARBA00022759"/>
    </source>
</evidence>
<keyword evidence="10" id="KW-0234">DNA repair</keyword>
<evidence type="ECO:0000256" key="12">
    <source>
        <dbReference type="ARBA" id="ARBA00038112"/>
    </source>
</evidence>
<feature type="compositionally biased region" description="Basic and acidic residues" evidence="14">
    <location>
        <begin position="847"/>
        <end position="860"/>
    </location>
</feature>
<protein>
    <submittedName>
        <fullName evidence="17">Uncharacterized protein</fullName>
    </submittedName>
</protein>
<dbReference type="SUPFAM" id="SSF88723">
    <property type="entry name" value="PIN domain-like"/>
    <property type="match status" value="1"/>
</dbReference>
<dbReference type="GO" id="GO:0003697">
    <property type="term" value="F:single-stranded DNA binding"/>
    <property type="evidence" value="ECO:0007669"/>
    <property type="project" value="InterPro"/>
</dbReference>
<evidence type="ECO:0000256" key="11">
    <source>
        <dbReference type="ARBA" id="ARBA00023242"/>
    </source>
</evidence>
<evidence type="ECO:0000313" key="18">
    <source>
        <dbReference type="Proteomes" id="UP001209540"/>
    </source>
</evidence>
<evidence type="ECO:0000256" key="4">
    <source>
        <dbReference type="ARBA" id="ARBA00022722"/>
    </source>
</evidence>
<evidence type="ECO:0000256" key="8">
    <source>
        <dbReference type="ARBA" id="ARBA00022801"/>
    </source>
</evidence>
<keyword evidence="4" id="KW-0540">Nuclease</keyword>
<dbReference type="Pfam" id="PF00867">
    <property type="entry name" value="XPG_I"/>
    <property type="match status" value="1"/>
</dbReference>
<feature type="region of interest" description="Disordered" evidence="14">
    <location>
        <begin position="624"/>
        <end position="716"/>
    </location>
</feature>
<dbReference type="SMART" id="SM00279">
    <property type="entry name" value="HhH2"/>
    <property type="match status" value="1"/>
</dbReference>
<evidence type="ECO:0000256" key="3">
    <source>
        <dbReference type="ARBA" id="ARBA00005283"/>
    </source>
</evidence>
<dbReference type="CDD" id="cd09868">
    <property type="entry name" value="PIN_XPG_RAD2"/>
    <property type="match status" value="2"/>
</dbReference>
<comment type="similarity">
    <text evidence="3">Belongs to the XPG/RAD2 endonuclease family. XPG subfamily.</text>
</comment>
<dbReference type="Proteomes" id="UP001209540">
    <property type="component" value="Unassembled WGS sequence"/>
</dbReference>
<dbReference type="InterPro" id="IPR029060">
    <property type="entry name" value="PIN-like_dom_sf"/>
</dbReference>
<feature type="compositionally biased region" description="Basic and acidic residues" evidence="14">
    <location>
        <begin position="640"/>
        <end position="649"/>
    </location>
</feature>
<dbReference type="AlphaFoldDB" id="A0AAD5K7Z8"/>
<reference evidence="17" key="2">
    <citation type="submission" date="2023-02" db="EMBL/GenBank/DDBJ databases">
        <authorList>
            <consortium name="DOE Joint Genome Institute"/>
            <person name="Mondo S.J."/>
            <person name="Chang Y."/>
            <person name="Wang Y."/>
            <person name="Ahrendt S."/>
            <person name="Andreopoulos W."/>
            <person name="Barry K."/>
            <person name="Beard J."/>
            <person name="Benny G.L."/>
            <person name="Blankenship S."/>
            <person name="Bonito G."/>
            <person name="Cuomo C."/>
            <person name="Desiro A."/>
            <person name="Gervers K.A."/>
            <person name="Hundley H."/>
            <person name="Kuo A."/>
            <person name="LaButti K."/>
            <person name="Lang B.F."/>
            <person name="Lipzen A."/>
            <person name="O'Donnell K."/>
            <person name="Pangilinan J."/>
            <person name="Reynolds N."/>
            <person name="Sandor L."/>
            <person name="Smith M.W."/>
            <person name="Tsang A."/>
            <person name="Grigoriev I.V."/>
            <person name="Stajich J.E."/>
            <person name="Spatafora J.W."/>
        </authorList>
    </citation>
    <scope>NUCLEOTIDE SEQUENCE</scope>
    <source>
        <strain evidence="17">RSA 2281</strain>
    </source>
</reference>
<dbReference type="InterPro" id="IPR006085">
    <property type="entry name" value="XPG_DNA_repair_N"/>
</dbReference>
<feature type="compositionally biased region" description="Low complexity" evidence="14">
    <location>
        <begin position="317"/>
        <end position="329"/>
    </location>
</feature>
<evidence type="ECO:0000256" key="1">
    <source>
        <dbReference type="ARBA" id="ARBA00001946"/>
    </source>
</evidence>
<evidence type="ECO:0000259" key="15">
    <source>
        <dbReference type="SMART" id="SM00484"/>
    </source>
</evidence>
<dbReference type="PANTHER" id="PTHR16171:SF7">
    <property type="entry name" value="DNA REPAIR PROTEIN RAD2"/>
    <property type="match status" value="1"/>
</dbReference>
<dbReference type="GO" id="GO:0048256">
    <property type="term" value="F:flap endonuclease activity"/>
    <property type="evidence" value="ECO:0007669"/>
    <property type="project" value="UniProtKB-ARBA"/>
</dbReference>
<feature type="region of interest" description="Disordered" evidence="14">
    <location>
        <begin position="385"/>
        <end position="404"/>
    </location>
</feature>
<comment type="similarity">
    <text evidence="12">Belongs to the XPG/RAD2 endonuclease family. GEN subfamily.</text>
</comment>
<evidence type="ECO:0000256" key="9">
    <source>
        <dbReference type="ARBA" id="ARBA00022842"/>
    </source>
</evidence>
<dbReference type="SUPFAM" id="SSF47807">
    <property type="entry name" value="5' to 3' exonuclease, C-terminal subdomain"/>
    <property type="match status" value="1"/>
</dbReference>
<dbReference type="EMBL" id="JAIXMP010000005">
    <property type="protein sequence ID" value="KAI9273075.1"/>
    <property type="molecule type" value="Genomic_DNA"/>
</dbReference>
<dbReference type="PANTHER" id="PTHR16171">
    <property type="entry name" value="DNA REPAIR PROTEIN COMPLEMENTING XP-G CELLS-RELATED"/>
    <property type="match status" value="1"/>
</dbReference>
<dbReference type="FunFam" id="1.10.150.20:FF:000030">
    <property type="entry name" value="Flap endonuclease GEN-like 1"/>
    <property type="match status" value="1"/>
</dbReference>
<dbReference type="Gene3D" id="3.40.50.1010">
    <property type="entry name" value="5'-nuclease"/>
    <property type="match status" value="2"/>
</dbReference>
<evidence type="ECO:0000313" key="17">
    <source>
        <dbReference type="EMBL" id="KAI9273075.1"/>
    </source>
</evidence>
<evidence type="ECO:0000256" key="7">
    <source>
        <dbReference type="ARBA" id="ARBA00022763"/>
    </source>
</evidence>
<dbReference type="FunFam" id="3.40.50.1010:FF:000025">
    <property type="entry name" value="DNA repair protein RAD2"/>
    <property type="match status" value="1"/>
</dbReference>
<dbReference type="FunFam" id="3.40.50.1010:FF:000061">
    <property type="entry name" value="Single-stranded DNA endonuclease (Eurofung)"/>
    <property type="match status" value="1"/>
</dbReference>
<evidence type="ECO:0000256" key="14">
    <source>
        <dbReference type="SAM" id="MobiDB-lite"/>
    </source>
</evidence>
<evidence type="ECO:0000256" key="10">
    <source>
        <dbReference type="ARBA" id="ARBA00023204"/>
    </source>
</evidence>
<dbReference type="GO" id="GO:0046872">
    <property type="term" value="F:metal ion binding"/>
    <property type="evidence" value="ECO:0007669"/>
    <property type="project" value="UniProtKB-KW"/>
</dbReference>
<evidence type="ECO:0000259" key="16">
    <source>
        <dbReference type="SMART" id="SM00485"/>
    </source>
</evidence>
<comment type="function">
    <text evidence="13">Single-stranded DNA endonuclease involved in excision repair of DNA damaged with UV light, bulky adducts, or cross-linking agents. Essential for the incision step of excision-repair.</text>
</comment>
<keyword evidence="5" id="KW-0479">Metal-binding</keyword>
<dbReference type="PRINTS" id="PR00853">
    <property type="entry name" value="XPGRADSUPER"/>
</dbReference>
<dbReference type="InterPro" id="IPR001044">
    <property type="entry name" value="XPG/Rad2_eukaryotes"/>
</dbReference>
<dbReference type="GO" id="GO:0006289">
    <property type="term" value="P:nucleotide-excision repair"/>
    <property type="evidence" value="ECO:0007669"/>
    <property type="project" value="InterPro"/>
</dbReference>
<dbReference type="CDD" id="cd09904">
    <property type="entry name" value="H3TH_XPG"/>
    <property type="match status" value="1"/>
</dbReference>
<dbReference type="Gene3D" id="1.10.150.20">
    <property type="entry name" value="5' to 3' exonuclease, C-terminal subdomain"/>
    <property type="match status" value="1"/>
</dbReference>
<dbReference type="PRINTS" id="PR00066">
    <property type="entry name" value="XRODRMPGMNTG"/>
</dbReference>
<feature type="region of interest" description="Disordered" evidence="14">
    <location>
        <begin position="307"/>
        <end position="339"/>
    </location>
</feature>
<organism evidence="17 18">
    <name type="scientific">Phascolomyces articulosus</name>
    <dbReference type="NCBI Taxonomy" id="60185"/>
    <lineage>
        <taxon>Eukaryota</taxon>
        <taxon>Fungi</taxon>
        <taxon>Fungi incertae sedis</taxon>
        <taxon>Mucoromycota</taxon>
        <taxon>Mucoromycotina</taxon>
        <taxon>Mucoromycetes</taxon>
        <taxon>Mucorales</taxon>
        <taxon>Lichtheimiaceae</taxon>
        <taxon>Phascolomyces</taxon>
    </lineage>
</organism>
<dbReference type="SMART" id="SM00485">
    <property type="entry name" value="XPGN"/>
    <property type="match status" value="1"/>
</dbReference>
<feature type="region of interest" description="Disordered" evidence="14">
    <location>
        <begin position="830"/>
        <end position="870"/>
    </location>
</feature>
<dbReference type="InterPro" id="IPR019974">
    <property type="entry name" value="XPG_CS"/>
</dbReference>
<dbReference type="InterPro" id="IPR036279">
    <property type="entry name" value="5-3_exonuclease_C_sf"/>
</dbReference>
<sequence length="1161" mass="133385">MGVQGLWTLVTPAARPTQLESLRNRKMAVDASIWIHQFMRTMRDKEGNALRNGHLLGFFRRLCKLLFYNIKPVFVFDGGAPALKRSTIKERRRRREGITNNLKRTAEKILSAQVKTRVLLEEERKRKGETEPPQDEDYTYFDELEKNAALENIKQKLKRDQYELPAMPSNENMKKIDPRLATQQELIDFINEYRPSQEEIDSEAFLALPPDIQFEIVRDLGMESRKTSWARLDQMVRQSRTALDFSKQQIKLLMHRNDMTQRMLQMSERPNTRDGNNGSSGVPTRIAGERSREYMLVKNENADEGLGWKLPGLNSSATATTTTTTTATTNNESSQKEEGEELEVVVDNRKKTDCQQVPPQQEPEDKVKNALASNPKLAALMAKFQSDDDEEEEEKQTVQEENIRSTNQYHYHYQLQQQETDQMEYYSDFSDEGDYYYEYDDGDEDEPLFLQPSSDRHRASLVDDMQAYVEDDEEAVNEVIRRIYANEAEELPPSEELIEQTPSRTATQLALPSSQPTLTTTTPSVTVPAQMPESVDPNEMYQLWLSRAPDSFIYLHSINDEYKRLLCAAVFDYDIPQLESQLKRVQKLYGKTSDRDKMGLSALGFQEQYMSNILQWKRYQQQLQQPDTNMADSAVVDSPSMEHEEKSSRDPLQPSSSSPLSTESTQPQRQQINESLTESITVNDSKPFTVPNNKDSSDLTMKGQQHQSVSKKHTTTIVAGALSPASEDYVMVDDEDEDEIDIPLPDNAITRKDKSKMEQQQLPSPEKTIVQESITTASSPPTAAPSHSQTHVDSNESRSDEFIKEIDQDQSMNDQQQLHYAIDTLEKVSEVAEQQEQPQQSTEELEQEYKAAKERAEEQHGYNSDEELVGGVDGEEDEFARFVSDIANKDIESVRQELHRDMNELNKQQRKDMGNSDEVTNQMIQDIQELLKLFGIPYVVSPMEAEAQCAELARLSLVEGVVTDDSDVFLFGGTRIYKNMFNQQKYVECYVMQDLEREMRLDRSKLVQLAFLLGSDYTDGIAGVGPVAAIEILAEFTKEDNDTIAGPLERFRDWYQSGKDENEFQRKLRKKHKNLEIPEDFPNELVIEAYYHPMVESSQEEFKWGTPQLDMLRSYLIETFGWPENKADEVLIPVIREMNKRKVMTITNQEKKGNNECVCNI</sequence>
<feature type="compositionally biased region" description="Polar residues" evidence="14">
    <location>
        <begin position="273"/>
        <end position="282"/>
    </location>
</feature>
<gene>
    <name evidence="17" type="ORF">BDA99DRAFT_499957</name>
</gene>
<keyword evidence="7" id="KW-0227">DNA damage</keyword>
<dbReference type="InterPro" id="IPR008918">
    <property type="entry name" value="HhH2"/>
</dbReference>
<comment type="subcellular location">
    <subcellularLocation>
        <location evidence="2">Nucleus</location>
    </subcellularLocation>
</comment>
<feature type="region of interest" description="Disordered" evidence="14">
    <location>
        <begin position="268"/>
        <end position="290"/>
    </location>
</feature>
<feature type="compositionally biased region" description="Low complexity" evidence="14">
    <location>
        <begin position="650"/>
        <end position="667"/>
    </location>
</feature>
<keyword evidence="8" id="KW-0378">Hydrolase</keyword>
<feature type="region of interest" description="Disordered" evidence="14">
    <location>
        <begin position="734"/>
        <end position="799"/>
    </location>
</feature>
<dbReference type="PROSITE" id="PS00841">
    <property type="entry name" value="XPG_1"/>
    <property type="match status" value="1"/>
</dbReference>
<evidence type="ECO:0000256" key="5">
    <source>
        <dbReference type="ARBA" id="ARBA00022723"/>
    </source>
</evidence>
<evidence type="ECO:0000256" key="2">
    <source>
        <dbReference type="ARBA" id="ARBA00004123"/>
    </source>
</evidence>
<dbReference type="GO" id="GO:0005634">
    <property type="term" value="C:nucleus"/>
    <property type="evidence" value="ECO:0007669"/>
    <property type="project" value="UniProtKB-SubCell"/>
</dbReference>
<dbReference type="SMART" id="SM00484">
    <property type="entry name" value="XPGI"/>
    <property type="match status" value="1"/>
</dbReference>
<comment type="cofactor">
    <cofactor evidence="1">
        <name>Mg(2+)</name>
        <dbReference type="ChEBI" id="CHEBI:18420"/>
    </cofactor>
</comment>
<reference evidence="17" key="1">
    <citation type="journal article" date="2022" name="IScience">
        <title>Evolution of zygomycete secretomes and the origins of terrestrial fungal ecologies.</title>
        <authorList>
            <person name="Chang Y."/>
            <person name="Wang Y."/>
            <person name="Mondo S."/>
            <person name="Ahrendt S."/>
            <person name="Andreopoulos W."/>
            <person name="Barry K."/>
            <person name="Beard J."/>
            <person name="Benny G.L."/>
            <person name="Blankenship S."/>
            <person name="Bonito G."/>
            <person name="Cuomo C."/>
            <person name="Desiro A."/>
            <person name="Gervers K.A."/>
            <person name="Hundley H."/>
            <person name="Kuo A."/>
            <person name="LaButti K."/>
            <person name="Lang B.F."/>
            <person name="Lipzen A."/>
            <person name="O'Donnell K."/>
            <person name="Pangilinan J."/>
            <person name="Reynolds N."/>
            <person name="Sandor L."/>
            <person name="Smith M.E."/>
            <person name="Tsang A."/>
            <person name="Grigoriev I.V."/>
            <person name="Stajich J.E."/>
            <person name="Spatafora J.W."/>
        </authorList>
    </citation>
    <scope>NUCLEOTIDE SEQUENCE</scope>
    <source>
        <strain evidence="17">RSA 2281</strain>
    </source>
</reference>
<feature type="domain" description="XPG-I" evidence="15">
    <location>
        <begin position="932"/>
        <end position="1001"/>
    </location>
</feature>
<keyword evidence="9" id="KW-0460">Magnesium</keyword>
<evidence type="ECO:0000256" key="13">
    <source>
        <dbReference type="ARBA" id="ARBA00053135"/>
    </source>
</evidence>
<keyword evidence="11" id="KW-0539">Nucleus</keyword>